<dbReference type="EMBL" id="CP001855">
    <property type="protein sequence ID" value="ADR28993.1"/>
    <property type="molecule type" value="Genomic_DNA"/>
</dbReference>
<keyword evidence="2" id="KW-1185">Reference proteome</keyword>
<organism evidence="1 2">
    <name type="scientific">Escherichia coli O83:H1 (strain NRG 857C / AIEC)</name>
    <dbReference type="NCBI Taxonomy" id="685038"/>
    <lineage>
        <taxon>Bacteria</taxon>
        <taxon>Pseudomonadati</taxon>
        <taxon>Pseudomonadota</taxon>
        <taxon>Gammaproteobacteria</taxon>
        <taxon>Enterobacterales</taxon>
        <taxon>Enterobacteriaceae</taxon>
        <taxon>Escherichia</taxon>
    </lineage>
</organism>
<sequence length="64" mass="7369">MGIALFFITSLPELALPILRLSDLWFTIPQLKLTSMLPTHNIWLTIHCHYPYTTQLAVPLLHNV</sequence>
<reference evidence="1 2" key="1">
    <citation type="journal article" date="2010" name="BMC Genomics">
        <title>Genome sequence of adherent-invasive Escherichia coli and comparative genomic analysis with other E. coli pathotypes.</title>
        <authorList>
            <person name="Nash J.H."/>
            <person name="Villegas A."/>
            <person name="Kropinski A.M."/>
            <person name="Aguilar-Valenzuela R."/>
            <person name="Konczy P."/>
            <person name="Mascarenhas M."/>
            <person name="Ziebell K."/>
            <person name="Torres A.G."/>
            <person name="Karmali M.A."/>
            <person name="Coombes B.K."/>
        </authorList>
    </citation>
    <scope>NUCLEOTIDE SEQUENCE [LARGE SCALE GENOMIC DNA]</scope>
    <source>
        <strain evidence="2">NRG 857C / AIEC</strain>
    </source>
</reference>
<proteinExistence type="predicted"/>
<dbReference type="Proteomes" id="UP000008614">
    <property type="component" value="Chromosome"/>
</dbReference>
<protein>
    <submittedName>
        <fullName evidence="1">Uncharacterized protein</fullName>
    </submittedName>
</protein>
<dbReference type="HOGENOM" id="CLU_2860570_0_0_6"/>
<name>A0A0H3EN16_ECO8N</name>
<dbReference type="KEGG" id="eln:NRG857_17923"/>
<gene>
    <name evidence="1" type="ordered locus">NRG857_17923</name>
</gene>
<evidence type="ECO:0000313" key="1">
    <source>
        <dbReference type="EMBL" id="ADR28993.1"/>
    </source>
</evidence>
<accession>A0A0H3EN16</accession>
<evidence type="ECO:0000313" key="2">
    <source>
        <dbReference type="Proteomes" id="UP000008614"/>
    </source>
</evidence>
<dbReference type="AlphaFoldDB" id="A0A0H3EN16"/>